<dbReference type="InterPro" id="IPR052580">
    <property type="entry name" value="Lipid_Hydrolase"/>
</dbReference>
<dbReference type="InterPro" id="IPR016035">
    <property type="entry name" value="Acyl_Trfase/lysoPLipase"/>
</dbReference>
<dbReference type="CDD" id="cd07207">
    <property type="entry name" value="Pat_ExoU_VipD_like"/>
    <property type="match status" value="1"/>
</dbReference>
<dbReference type="eggNOG" id="COG1752">
    <property type="taxonomic scope" value="Bacteria"/>
</dbReference>
<reference evidence="4 5" key="1">
    <citation type="submission" date="2012-01" db="EMBL/GenBank/DDBJ databases">
        <title>Complete sequence of chromosome of Clostridium pasteurianum BC1.</title>
        <authorList>
            <consortium name="US DOE Joint Genome Institute"/>
            <person name="Lucas S."/>
            <person name="Han J."/>
            <person name="Lapidus A."/>
            <person name="Cheng J.-F."/>
            <person name="Goodwin L."/>
            <person name="Pitluck S."/>
            <person name="Peters L."/>
            <person name="Mikhailova N."/>
            <person name="Teshima H."/>
            <person name="Detter J.C."/>
            <person name="Han C."/>
            <person name="Tapia R."/>
            <person name="Land M."/>
            <person name="Hauser L."/>
            <person name="Kyrpides N."/>
            <person name="Ivanova N."/>
            <person name="Pagani I."/>
            <person name="Dunn J."/>
            <person name="Taghavi S."/>
            <person name="Francis A."/>
            <person name="van der Lelie D."/>
            <person name="Woyke T."/>
        </authorList>
    </citation>
    <scope>NUCLEOTIDE SEQUENCE [LARGE SCALE GENOMIC DNA]</scope>
    <source>
        <strain evidence="4 5">BC1</strain>
    </source>
</reference>
<feature type="short sequence motif" description="GXSXG" evidence="2">
    <location>
        <begin position="36"/>
        <end position="40"/>
    </location>
</feature>
<dbReference type="PATRIC" id="fig|86416.3.peg.3317"/>
<dbReference type="Pfam" id="PF01734">
    <property type="entry name" value="Patatin"/>
    <property type="match status" value="1"/>
</dbReference>
<dbReference type="RefSeq" id="WP_015616407.1">
    <property type="nucleotide sequence ID" value="NC_021182.1"/>
</dbReference>
<protein>
    <submittedName>
        <fullName evidence="4">Putative esterase of the alpha-beta hydrolase superfamily</fullName>
    </submittedName>
</protein>
<dbReference type="Gene3D" id="3.40.1090.10">
    <property type="entry name" value="Cytosolic phospholipase A2 catalytic domain"/>
    <property type="match status" value="2"/>
</dbReference>
<evidence type="ECO:0000259" key="3">
    <source>
        <dbReference type="PROSITE" id="PS51635"/>
    </source>
</evidence>
<sequence>MKFDAVFQGGGVKGIAFVGAVNCLEENGYKWNNLAGTSAGSIVATLLAAGYTGKELKEIMMDMNYAKLLKKNILNDIPVVGNVFQLVNDLGVYSSRVIENWMFERLWEKGKTKFKDIEKEGIMLKIIAADVTRRSILILPDDLKKYGINPGEFSIAKAVRMSCSIPFFFKPVKLEYDDKIDYIVDGGLISNFPIWVFDSDTAPKWPTFGFKLTNDSPKNDFKKNAVERKSNLISYSIDVINTAFDRDEEVYVADKDAVRTINIPTKGVKATDFDLSKKKTMELYHSGYNSTKAFLDGWNFGEYILRYRM</sequence>
<organism evidence="4 5">
    <name type="scientific">Clostridium pasteurianum BC1</name>
    <dbReference type="NCBI Taxonomy" id="86416"/>
    <lineage>
        <taxon>Bacteria</taxon>
        <taxon>Bacillati</taxon>
        <taxon>Bacillota</taxon>
        <taxon>Clostridia</taxon>
        <taxon>Eubacteriales</taxon>
        <taxon>Clostridiaceae</taxon>
        <taxon>Clostridium</taxon>
    </lineage>
</organism>
<dbReference type="GO" id="GO:0016042">
    <property type="term" value="P:lipid catabolic process"/>
    <property type="evidence" value="ECO:0007669"/>
    <property type="project" value="UniProtKB-UniRule"/>
</dbReference>
<evidence type="ECO:0000313" key="4">
    <source>
        <dbReference type="EMBL" id="AGK98122.1"/>
    </source>
</evidence>
<feature type="active site" description="Nucleophile" evidence="2">
    <location>
        <position position="38"/>
    </location>
</feature>
<name>R4K4N7_CLOPA</name>
<feature type="short sequence motif" description="GXGXXG" evidence="2">
    <location>
        <begin position="9"/>
        <end position="14"/>
    </location>
</feature>
<dbReference type="SUPFAM" id="SSF52151">
    <property type="entry name" value="FabD/lysophospholipase-like"/>
    <property type="match status" value="1"/>
</dbReference>
<proteinExistence type="predicted"/>
<dbReference type="OrthoDB" id="9770965at2"/>
<dbReference type="GO" id="GO:0016787">
    <property type="term" value="F:hydrolase activity"/>
    <property type="evidence" value="ECO:0007669"/>
    <property type="project" value="UniProtKB-UniRule"/>
</dbReference>
<keyword evidence="2" id="KW-0442">Lipid degradation</keyword>
<evidence type="ECO:0000256" key="2">
    <source>
        <dbReference type="PROSITE-ProRule" id="PRU01161"/>
    </source>
</evidence>
<keyword evidence="5" id="KW-1185">Reference proteome</keyword>
<gene>
    <name evidence="4" type="ORF">Clopa_3325</name>
</gene>
<evidence type="ECO:0000256" key="1">
    <source>
        <dbReference type="ARBA" id="ARBA00023098"/>
    </source>
</evidence>
<keyword evidence="1 2" id="KW-0443">Lipid metabolism</keyword>
<dbReference type="PROSITE" id="PS51635">
    <property type="entry name" value="PNPLA"/>
    <property type="match status" value="1"/>
</dbReference>
<dbReference type="EMBL" id="CP003261">
    <property type="protein sequence ID" value="AGK98122.1"/>
    <property type="molecule type" value="Genomic_DNA"/>
</dbReference>
<keyword evidence="2 4" id="KW-0378">Hydrolase</keyword>
<evidence type="ECO:0000313" key="5">
    <source>
        <dbReference type="Proteomes" id="UP000013523"/>
    </source>
</evidence>
<feature type="short sequence motif" description="DGA/G" evidence="2">
    <location>
        <begin position="185"/>
        <end position="187"/>
    </location>
</feature>
<dbReference type="STRING" id="86416.Clopa_3325"/>
<dbReference type="AlphaFoldDB" id="R4K4N7"/>
<dbReference type="KEGG" id="cpas:Clopa_3325"/>
<dbReference type="PANTHER" id="PTHR46394:SF1">
    <property type="entry name" value="PNPLA DOMAIN-CONTAINING PROTEIN"/>
    <property type="match status" value="1"/>
</dbReference>
<dbReference type="HOGENOM" id="CLU_047251_3_0_9"/>
<accession>R4K4N7</accession>
<feature type="active site" description="Proton acceptor" evidence="2">
    <location>
        <position position="185"/>
    </location>
</feature>
<feature type="domain" description="PNPLA" evidence="3">
    <location>
        <begin position="5"/>
        <end position="198"/>
    </location>
</feature>
<dbReference type="PANTHER" id="PTHR46394">
    <property type="entry name" value="ANNEXIN"/>
    <property type="match status" value="1"/>
</dbReference>
<dbReference type="Proteomes" id="UP000013523">
    <property type="component" value="Chromosome"/>
</dbReference>
<dbReference type="InterPro" id="IPR002641">
    <property type="entry name" value="PNPLA_dom"/>
</dbReference>